<dbReference type="PANTHER" id="PTHR11067">
    <property type="entry name" value="INOSINE TRIPHOSPHATE PYROPHOSPHATASE/HAM1 PROTEIN"/>
    <property type="match status" value="1"/>
</dbReference>
<dbReference type="Pfam" id="PF01725">
    <property type="entry name" value="Ham1p_like"/>
    <property type="match status" value="1"/>
</dbReference>
<dbReference type="InterPro" id="IPR002637">
    <property type="entry name" value="RdgB/HAM1"/>
</dbReference>
<dbReference type="SUPFAM" id="SSF52972">
    <property type="entry name" value="ITPase-like"/>
    <property type="match status" value="1"/>
</dbReference>
<dbReference type="GO" id="GO:0009143">
    <property type="term" value="P:nucleoside triphosphate catabolic process"/>
    <property type="evidence" value="ECO:0007669"/>
    <property type="project" value="InterPro"/>
</dbReference>
<evidence type="ECO:0000256" key="1">
    <source>
        <dbReference type="ARBA" id="ARBA00008023"/>
    </source>
</evidence>
<feature type="non-terminal residue" evidence="3">
    <location>
        <position position="145"/>
    </location>
</feature>
<proteinExistence type="inferred from homology"/>
<organism evidence="3">
    <name type="scientific">marine metagenome</name>
    <dbReference type="NCBI Taxonomy" id="408172"/>
    <lineage>
        <taxon>unclassified sequences</taxon>
        <taxon>metagenomes</taxon>
        <taxon>ecological metagenomes</taxon>
    </lineage>
</organism>
<comment type="similarity">
    <text evidence="1">Belongs to the HAM1 NTPase family.</text>
</comment>
<dbReference type="GO" id="GO:0047429">
    <property type="term" value="F:nucleoside triphosphate diphosphatase activity"/>
    <property type="evidence" value="ECO:0007669"/>
    <property type="project" value="InterPro"/>
</dbReference>
<dbReference type="CDD" id="cd00515">
    <property type="entry name" value="HAM1"/>
    <property type="match status" value="1"/>
</dbReference>
<dbReference type="EMBL" id="UINC01063828">
    <property type="protein sequence ID" value="SVB91869.1"/>
    <property type="molecule type" value="Genomic_DNA"/>
</dbReference>
<accession>A0A382HXR1</accession>
<reference evidence="3" key="1">
    <citation type="submission" date="2018-05" db="EMBL/GenBank/DDBJ databases">
        <authorList>
            <person name="Lanie J.A."/>
            <person name="Ng W.-L."/>
            <person name="Kazmierczak K.M."/>
            <person name="Andrzejewski T.M."/>
            <person name="Davidsen T.M."/>
            <person name="Wayne K.J."/>
            <person name="Tettelin H."/>
            <person name="Glass J.I."/>
            <person name="Rusch D."/>
            <person name="Podicherti R."/>
            <person name="Tsui H.-C.T."/>
            <person name="Winkler M.E."/>
        </authorList>
    </citation>
    <scope>NUCLEOTIDE SEQUENCE</scope>
</reference>
<gene>
    <name evidence="3" type="ORF">METZ01_LOCUS244723</name>
</gene>
<dbReference type="InterPro" id="IPR029001">
    <property type="entry name" value="ITPase-like_fam"/>
</dbReference>
<sequence length="145" mass="16773">MKKEKILNLFVGSNNQGKIKEIRDLLPKKVQILTPKNFNLKSPNENGKTFEENSFLKAKFYSKKTKMICLADDSGLEIDSLNRLPGIYSARWGGKKSNFNLAMKRVYKELKKNDVNWHKIKQTARFVCAITVYWPNNKFINVSGK</sequence>
<dbReference type="PANTHER" id="PTHR11067:SF9">
    <property type="entry name" value="INOSINE TRIPHOSPHATE PYROPHOSPHATASE"/>
    <property type="match status" value="1"/>
</dbReference>
<evidence type="ECO:0000313" key="3">
    <source>
        <dbReference type="EMBL" id="SVB91869.1"/>
    </source>
</evidence>
<dbReference type="Gene3D" id="3.90.950.10">
    <property type="match status" value="1"/>
</dbReference>
<dbReference type="GO" id="GO:0005829">
    <property type="term" value="C:cytosol"/>
    <property type="evidence" value="ECO:0007669"/>
    <property type="project" value="TreeGrafter"/>
</dbReference>
<evidence type="ECO:0000256" key="2">
    <source>
        <dbReference type="ARBA" id="ARBA00022801"/>
    </source>
</evidence>
<evidence type="ECO:0008006" key="4">
    <source>
        <dbReference type="Google" id="ProtNLM"/>
    </source>
</evidence>
<name>A0A382HXR1_9ZZZZ</name>
<protein>
    <recommendedName>
        <fullName evidence="4">Non-canonical purine NTP pyrophosphatase</fullName>
    </recommendedName>
</protein>
<keyword evidence="2" id="KW-0378">Hydrolase</keyword>
<dbReference type="AlphaFoldDB" id="A0A382HXR1"/>